<dbReference type="AlphaFoldDB" id="A0A0D1ZFK0"/>
<accession>A0A0D1ZFK0</accession>
<organism evidence="1 2">
    <name type="scientific">Exophiala spinifera</name>
    <dbReference type="NCBI Taxonomy" id="91928"/>
    <lineage>
        <taxon>Eukaryota</taxon>
        <taxon>Fungi</taxon>
        <taxon>Dikarya</taxon>
        <taxon>Ascomycota</taxon>
        <taxon>Pezizomycotina</taxon>
        <taxon>Eurotiomycetes</taxon>
        <taxon>Chaetothyriomycetidae</taxon>
        <taxon>Chaetothyriales</taxon>
        <taxon>Herpotrichiellaceae</taxon>
        <taxon>Exophiala</taxon>
    </lineage>
</organism>
<gene>
    <name evidence="1" type="ORF">PV08_09049</name>
</gene>
<dbReference type="GeneID" id="27336132"/>
<dbReference type="VEuPathDB" id="FungiDB:PV08_09049"/>
<reference evidence="1 2" key="1">
    <citation type="submission" date="2015-01" db="EMBL/GenBank/DDBJ databases">
        <title>The Genome Sequence of Exophiala spinifera CBS89968.</title>
        <authorList>
            <consortium name="The Broad Institute Genomics Platform"/>
            <person name="Cuomo C."/>
            <person name="de Hoog S."/>
            <person name="Gorbushina A."/>
            <person name="Stielow B."/>
            <person name="Teixiera M."/>
            <person name="Abouelleil A."/>
            <person name="Chapman S.B."/>
            <person name="Priest M."/>
            <person name="Young S.K."/>
            <person name="Wortman J."/>
            <person name="Nusbaum C."/>
            <person name="Birren B."/>
        </authorList>
    </citation>
    <scope>NUCLEOTIDE SEQUENCE [LARGE SCALE GENOMIC DNA]</scope>
    <source>
        <strain evidence="1 2">CBS 89968</strain>
    </source>
</reference>
<dbReference type="Proteomes" id="UP000053328">
    <property type="component" value="Unassembled WGS sequence"/>
</dbReference>
<dbReference type="EMBL" id="KN847498">
    <property type="protein sequence ID" value="KIW11777.1"/>
    <property type="molecule type" value="Genomic_DNA"/>
</dbReference>
<evidence type="ECO:0000313" key="1">
    <source>
        <dbReference type="EMBL" id="KIW11777.1"/>
    </source>
</evidence>
<name>A0A0D1ZFK0_9EURO</name>
<dbReference type="HOGENOM" id="CLU_108571_0_0_1"/>
<evidence type="ECO:0000313" key="2">
    <source>
        <dbReference type="Proteomes" id="UP000053328"/>
    </source>
</evidence>
<proteinExistence type="predicted"/>
<dbReference type="OrthoDB" id="4120707at2759"/>
<sequence>MPHLFSAATLRISGTGARTGHLPQQYMAKIPRAIVQDPGSFSKTMIDIDQLYSLKVLELRNVAIWCTYHDEAFLESPAPDESMVGLALFNLTRISGQLMGLCSEKGKVFQILLYCEYVVSSSAGWTVLAIIDFNKGTVLHKTKGPAIQDRNPWAGLY</sequence>
<dbReference type="RefSeq" id="XP_016231993.1">
    <property type="nucleotide sequence ID" value="XM_016383370.1"/>
</dbReference>
<protein>
    <submittedName>
        <fullName evidence="1">Uncharacterized protein</fullName>
    </submittedName>
</protein>
<keyword evidence="2" id="KW-1185">Reference proteome</keyword>